<evidence type="ECO:0000256" key="6">
    <source>
        <dbReference type="ARBA" id="ARBA00022840"/>
    </source>
</evidence>
<keyword evidence="2 8" id="KW-0723">Serine/threonine-protein kinase</keyword>
<evidence type="ECO:0000259" key="9">
    <source>
        <dbReference type="PROSITE" id="PS50011"/>
    </source>
</evidence>
<keyword evidence="11" id="KW-1185">Reference proteome</keyword>
<dbReference type="GO" id="GO:0010389">
    <property type="term" value="P:regulation of G2/M transition of mitotic cell cycle"/>
    <property type="evidence" value="ECO:0007669"/>
    <property type="project" value="TreeGrafter"/>
</dbReference>
<dbReference type="SMART" id="SM00220">
    <property type="entry name" value="S_TKc"/>
    <property type="match status" value="1"/>
</dbReference>
<dbReference type="InterPro" id="IPR011009">
    <property type="entry name" value="Kinase-like_dom_sf"/>
</dbReference>
<name>A0A8C4ZPK3_GADMO</name>
<organism evidence="10 11">
    <name type="scientific">Gadus morhua</name>
    <name type="common">Atlantic cod</name>
    <dbReference type="NCBI Taxonomy" id="8049"/>
    <lineage>
        <taxon>Eukaryota</taxon>
        <taxon>Metazoa</taxon>
        <taxon>Chordata</taxon>
        <taxon>Craniata</taxon>
        <taxon>Vertebrata</taxon>
        <taxon>Euteleostomi</taxon>
        <taxon>Actinopterygii</taxon>
        <taxon>Neopterygii</taxon>
        <taxon>Teleostei</taxon>
        <taxon>Neoteleostei</taxon>
        <taxon>Acanthomorphata</taxon>
        <taxon>Zeiogadaria</taxon>
        <taxon>Gadariae</taxon>
        <taxon>Gadiformes</taxon>
        <taxon>Gadoidei</taxon>
        <taxon>Gadidae</taxon>
        <taxon>Gadus</taxon>
    </lineage>
</organism>
<accession>A0A8C4ZPK3</accession>
<reference evidence="10" key="2">
    <citation type="submission" date="2025-09" db="UniProtKB">
        <authorList>
            <consortium name="Ensembl"/>
        </authorList>
    </citation>
    <scope>IDENTIFICATION</scope>
</reference>
<evidence type="ECO:0000313" key="10">
    <source>
        <dbReference type="Ensembl" id="ENSGMOP00000019260.2"/>
    </source>
</evidence>
<dbReference type="PROSITE" id="PS00108">
    <property type="entry name" value="PROTEIN_KINASE_ST"/>
    <property type="match status" value="1"/>
</dbReference>
<feature type="binding site" evidence="7">
    <location>
        <position position="87"/>
    </location>
    <ligand>
        <name>ATP</name>
        <dbReference type="ChEBI" id="CHEBI:30616"/>
    </ligand>
</feature>
<evidence type="ECO:0000256" key="7">
    <source>
        <dbReference type="PROSITE-ProRule" id="PRU10141"/>
    </source>
</evidence>
<keyword evidence="6 7" id="KW-0067">ATP-binding</keyword>
<keyword evidence="3" id="KW-0808">Transferase</keyword>
<sequence length="345" mass="38062">MGGGDFLRLSSCFRYTQVLFFLGSQVTTTSSASRDSNVVKCAFRVSMAFHTENRSYELLAEIGEGAYGKVFKAREISAEQRLVAIKKLNFSGDPAGGVPPFMIREVALLRKLGHFNQPNIIKLLDVSAKLIAGGGMELGMVFEFVDQDLTSFISKAPCSGLGMDKIKDVMSQLLLGLDFLHCNLVVHRDLKPDNILISSRGEVKIADFGLARPYAFNMALTPVVVTLWYRPPEVLLGTTYMSSVDIWSAGCILAELFLLKPLFKGSTEIQQLQKIFEVIGIPSVEDWPKDSPIPYSSAWGSERPQDTLLLPSLGPEENDLLAQCLAFKPTNRISAFQSLAHPFLM</sequence>
<comment type="similarity">
    <text evidence="1">Belongs to the protein kinase superfamily. CMGC Ser/Thr protein kinase family. CDC2/CDKX subfamily.</text>
</comment>
<dbReference type="GO" id="GO:0000307">
    <property type="term" value="C:cyclin-dependent protein kinase holoenzyme complex"/>
    <property type="evidence" value="ECO:0007669"/>
    <property type="project" value="TreeGrafter"/>
</dbReference>
<dbReference type="AlphaFoldDB" id="A0A8C4ZPK3"/>
<proteinExistence type="inferred from homology"/>
<dbReference type="InterPro" id="IPR008271">
    <property type="entry name" value="Ser/Thr_kinase_AS"/>
</dbReference>
<dbReference type="GO" id="GO:0005524">
    <property type="term" value="F:ATP binding"/>
    <property type="evidence" value="ECO:0007669"/>
    <property type="project" value="UniProtKB-UniRule"/>
</dbReference>
<dbReference type="InterPro" id="IPR017441">
    <property type="entry name" value="Protein_kinase_ATP_BS"/>
</dbReference>
<dbReference type="SUPFAM" id="SSF56112">
    <property type="entry name" value="Protein kinase-like (PK-like)"/>
    <property type="match status" value="1"/>
</dbReference>
<dbReference type="GO" id="GO:0007283">
    <property type="term" value="P:spermatogenesis"/>
    <property type="evidence" value="ECO:0007669"/>
    <property type="project" value="Ensembl"/>
</dbReference>
<dbReference type="Proteomes" id="UP000694546">
    <property type="component" value="Chromosome 2"/>
</dbReference>
<dbReference type="InterPro" id="IPR050108">
    <property type="entry name" value="CDK"/>
</dbReference>
<evidence type="ECO:0000256" key="3">
    <source>
        <dbReference type="ARBA" id="ARBA00022679"/>
    </source>
</evidence>
<evidence type="ECO:0000256" key="4">
    <source>
        <dbReference type="ARBA" id="ARBA00022741"/>
    </source>
</evidence>
<dbReference type="PROSITE" id="PS00107">
    <property type="entry name" value="PROTEIN_KINASE_ATP"/>
    <property type="match status" value="1"/>
</dbReference>
<dbReference type="PANTHER" id="PTHR24056:SF164">
    <property type="entry name" value="CYCLIN-DEPENDENT KINASE 21"/>
    <property type="match status" value="1"/>
</dbReference>
<evidence type="ECO:0000313" key="11">
    <source>
        <dbReference type="Proteomes" id="UP000694546"/>
    </source>
</evidence>
<keyword evidence="5" id="KW-0418">Kinase</keyword>
<evidence type="ECO:0000256" key="5">
    <source>
        <dbReference type="ARBA" id="ARBA00022777"/>
    </source>
</evidence>
<dbReference type="GeneTree" id="ENSGT00940000166962"/>
<dbReference type="Gene3D" id="1.10.510.10">
    <property type="entry name" value="Transferase(Phosphotransferase) domain 1"/>
    <property type="match status" value="1"/>
</dbReference>
<dbReference type="GO" id="GO:0030332">
    <property type="term" value="F:cyclin binding"/>
    <property type="evidence" value="ECO:0007669"/>
    <property type="project" value="TreeGrafter"/>
</dbReference>
<dbReference type="Gene3D" id="3.30.200.20">
    <property type="entry name" value="Phosphorylase Kinase, domain 1"/>
    <property type="match status" value="1"/>
</dbReference>
<keyword evidence="4 7" id="KW-0547">Nucleotide-binding</keyword>
<dbReference type="Pfam" id="PF00069">
    <property type="entry name" value="Pkinase"/>
    <property type="match status" value="1"/>
</dbReference>
<reference evidence="10" key="1">
    <citation type="submission" date="2025-08" db="UniProtKB">
        <authorList>
            <consortium name="Ensembl"/>
        </authorList>
    </citation>
    <scope>IDENTIFICATION</scope>
</reference>
<dbReference type="GO" id="GO:0004707">
    <property type="term" value="F:MAP kinase activity"/>
    <property type="evidence" value="ECO:0007669"/>
    <property type="project" value="UniProtKB-EC"/>
</dbReference>
<dbReference type="Ensembl" id="ENSGMOT00000019725.2">
    <property type="protein sequence ID" value="ENSGMOP00000019260.2"/>
    <property type="gene ID" value="ENSGMOG00000017917.2"/>
</dbReference>
<dbReference type="GO" id="GO:0005737">
    <property type="term" value="C:cytoplasm"/>
    <property type="evidence" value="ECO:0007669"/>
    <property type="project" value="TreeGrafter"/>
</dbReference>
<dbReference type="PROSITE" id="PS50011">
    <property type="entry name" value="PROTEIN_KINASE_DOM"/>
    <property type="match status" value="1"/>
</dbReference>
<evidence type="ECO:0000256" key="2">
    <source>
        <dbReference type="ARBA" id="ARBA00022527"/>
    </source>
</evidence>
<dbReference type="GO" id="GO:0000082">
    <property type="term" value="P:G1/S transition of mitotic cell cycle"/>
    <property type="evidence" value="ECO:0007669"/>
    <property type="project" value="TreeGrafter"/>
</dbReference>
<dbReference type="PANTHER" id="PTHR24056">
    <property type="entry name" value="CELL DIVISION PROTEIN KINASE"/>
    <property type="match status" value="1"/>
</dbReference>
<dbReference type="GO" id="GO:0010468">
    <property type="term" value="P:regulation of gene expression"/>
    <property type="evidence" value="ECO:0007669"/>
    <property type="project" value="TreeGrafter"/>
</dbReference>
<evidence type="ECO:0000256" key="8">
    <source>
        <dbReference type="RuleBase" id="RU000304"/>
    </source>
</evidence>
<dbReference type="InterPro" id="IPR000719">
    <property type="entry name" value="Prot_kinase_dom"/>
</dbReference>
<dbReference type="OMA" id="FLCVIGK"/>
<dbReference type="GO" id="GO:0005634">
    <property type="term" value="C:nucleus"/>
    <property type="evidence" value="ECO:0007669"/>
    <property type="project" value="TreeGrafter"/>
</dbReference>
<feature type="domain" description="Protein kinase" evidence="9">
    <location>
        <begin position="56"/>
        <end position="344"/>
    </location>
</feature>
<evidence type="ECO:0000256" key="1">
    <source>
        <dbReference type="ARBA" id="ARBA00006485"/>
    </source>
</evidence>
<protein>
    <submittedName>
        <fullName evidence="10">Cyclin-dependent kinase 21</fullName>
    </submittedName>
</protein>
<dbReference type="GO" id="GO:0004693">
    <property type="term" value="F:cyclin-dependent protein serine/threonine kinase activity"/>
    <property type="evidence" value="ECO:0007669"/>
    <property type="project" value="UniProtKB-EC"/>
</dbReference>